<feature type="transmembrane region" description="Helical" evidence="4">
    <location>
        <begin position="169"/>
        <end position="189"/>
    </location>
</feature>
<reference evidence="6 7" key="1">
    <citation type="submission" date="2020-08" db="EMBL/GenBank/DDBJ databases">
        <title>Genomic Encyclopedia of Type Strains, Phase IV (KMG-IV): sequencing the most valuable type-strain genomes for metagenomic binning, comparative biology and taxonomic classification.</title>
        <authorList>
            <person name="Goeker M."/>
        </authorList>
    </citation>
    <scope>NUCLEOTIDE SEQUENCE [LARGE SCALE GENOMIC DNA]</scope>
    <source>
        <strain evidence="6 7">DSM 102850</strain>
    </source>
</reference>
<feature type="transmembrane region" description="Helical" evidence="4">
    <location>
        <begin position="299"/>
        <end position="322"/>
    </location>
</feature>
<feature type="transmembrane region" description="Helical" evidence="4">
    <location>
        <begin position="270"/>
        <end position="293"/>
    </location>
</feature>
<feature type="transmembrane region" description="Helical" evidence="4">
    <location>
        <begin position="244"/>
        <end position="263"/>
    </location>
</feature>
<feature type="transmembrane region" description="Helical" evidence="4">
    <location>
        <begin position="83"/>
        <end position="101"/>
    </location>
</feature>
<accession>A0A840I4A5</accession>
<dbReference type="RefSeq" id="WP_183818793.1">
    <property type="nucleotide sequence ID" value="NZ_JACHOB010000005.1"/>
</dbReference>
<dbReference type="Pfam" id="PF07690">
    <property type="entry name" value="MFS_1"/>
    <property type="match status" value="1"/>
</dbReference>
<dbReference type="GO" id="GO:0022857">
    <property type="term" value="F:transmembrane transporter activity"/>
    <property type="evidence" value="ECO:0007669"/>
    <property type="project" value="InterPro"/>
</dbReference>
<evidence type="ECO:0000256" key="3">
    <source>
        <dbReference type="ARBA" id="ARBA00023136"/>
    </source>
</evidence>
<dbReference type="PROSITE" id="PS50850">
    <property type="entry name" value="MFS"/>
    <property type="match status" value="1"/>
</dbReference>
<evidence type="ECO:0000313" key="6">
    <source>
        <dbReference type="EMBL" id="MBB4659816.1"/>
    </source>
</evidence>
<dbReference type="EMBL" id="JACHOB010000005">
    <property type="protein sequence ID" value="MBB4659816.1"/>
    <property type="molecule type" value="Genomic_DNA"/>
</dbReference>
<name>A0A840I4A5_9PROT</name>
<feature type="transmembrane region" description="Helical" evidence="4">
    <location>
        <begin position="364"/>
        <end position="382"/>
    </location>
</feature>
<evidence type="ECO:0000256" key="1">
    <source>
        <dbReference type="ARBA" id="ARBA00022692"/>
    </source>
</evidence>
<dbReference type="InterPro" id="IPR011701">
    <property type="entry name" value="MFS"/>
</dbReference>
<dbReference type="GO" id="GO:0005886">
    <property type="term" value="C:plasma membrane"/>
    <property type="evidence" value="ECO:0007669"/>
    <property type="project" value="TreeGrafter"/>
</dbReference>
<keyword evidence="2 4" id="KW-1133">Transmembrane helix</keyword>
<protein>
    <submittedName>
        <fullName evidence="6">MFS family permease</fullName>
    </submittedName>
</protein>
<feature type="transmembrane region" description="Helical" evidence="4">
    <location>
        <begin position="210"/>
        <end position="232"/>
    </location>
</feature>
<gene>
    <name evidence="6" type="ORF">GGQ59_002357</name>
</gene>
<evidence type="ECO:0000313" key="7">
    <source>
        <dbReference type="Proteomes" id="UP000563524"/>
    </source>
</evidence>
<dbReference type="AlphaFoldDB" id="A0A840I4A5"/>
<sequence>MSTTQGAAAGDRGSTLGLIAAIAAISVAGIGFGHSIPLFSVLLERYGASSFANGLNTAVGALAVLVCAPIYPRLIVKVGMRRFLVSSIVLMVVSYGLIYVAEEAIWLWYPLRFVFSVGASGLFVGSEIWINAAADPARRGRVIGVYSTCLALGLALGPLMLNVTGYDGAAPFIAGALVFALAAIPIALAPPPSVDPDSGADRILPLLTRAPVTFGASAMFGAVESAMLVFLPLLALDAAFGERVAAQTVTAYCLGSLALQYLVGRAADVVGIMSMLFAMAAGAAVSAALLPLANDRLPTLFACAFALGGLINGISTCGLTLLGDRFSGSRLPAAGTAYAFAWGLGAVTGPAAAGLMRDAGGPDAMMGGIVVALVLYAVAALLRRGSAFP</sequence>
<evidence type="ECO:0000259" key="5">
    <source>
        <dbReference type="PROSITE" id="PS50850"/>
    </source>
</evidence>
<keyword evidence="7" id="KW-1185">Reference proteome</keyword>
<organism evidence="6 7">
    <name type="scientific">Parvularcula dongshanensis</name>
    <dbReference type="NCBI Taxonomy" id="1173995"/>
    <lineage>
        <taxon>Bacteria</taxon>
        <taxon>Pseudomonadati</taxon>
        <taxon>Pseudomonadota</taxon>
        <taxon>Alphaproteobacteria</taxon>
        <taxon>Parvularculales</taxon>
        <taxon>Parvularculaceae</taxon>
        <taxon>Parvularcula</taxon>
    </lineage>
</organism>
<evidence type="ECO:0000256" key="2">
    <source>
        <dbReference type="ARBA" id="ARBA00022989"/>
    </source>
</evidence>
<feature type="transmembrane region" description="Helical" evidence="4">
    <location>
        <begin position="334"/>
        <end position="352"/>
    </location>
</feature>
<keyword evidence="1 4" id="KW-0812">Transmembrane</keyword>
<dbReference type="Gene3D" id="1.20.1250.20">
    <property type="entry name" value="MFS general substrate transporter like domains"/>
    <property type="match status" value="2"/>
</dbReference>
<feature type="transmembrane region" description="Helical" evidence="4">
    <location>
        <begin position="51"/>
        <end position="71"/>
    </location>
</feature>
<feature type="domain" description="Major facilitator superfamily (MFS) profile" evidence="5">
    <location>
        <begin position="17"/>
        <end position="389"/>
    </location>
</feature>
<feature type="transmembrane region" description="Helical" evidence="4">
    <location>
        <begin position="142"/>
        <end position="163"/>
    </location>
</feature>
<dbReference type="Proteomes" id="UP000563524">
    <property type="component" value="Unassembled WGS sequence"/>
</dbReference>
<feature type="transmembrane region" description="Helical" evidence="4">
    <location>
        <begin position="16"/>
        <end position="39"/>
    </location>
</feature>
<feature type="transmembrane region" description="Helical" evidence="4">
    <location>
        <begin position="107"/>
        <end position="130"/>
    </location>
</feature>
<comment type="caution">
    <text evidence="6">The sequence shown here is derived from an EMBL/GenBank/DDBJ whole genome shotgun (WGS) entry which is preliminary data.</text>
</comment>
<dbReference type="PANTHER" id="PTHR23521:SF2">
    <property type="entry name" value="TRANSPORTER MFS SUPERFAMILY"/>
    <property type="match status" value="1"/>
</dbReference>
<keyword evidence="3 4" id="KW-0472">Membrane</keyword>
<proteinExistence type="predicted"/>
<dbReference type="InterPro" id="IPR020846">
    <property type="entry name" value="MFS_dom"/>
</dbReference>
<dbReference type="InterPro" id="IPR036259">
    <property type="entry name" value="MFS_trans_sf"/>
</dbReference>
<dbReference type="PANTHER" id="PTHR23521">
    <property type="entry name" value="TRANSPORTER MFS SUPERFAMILY"/>
    <property type="match status" value="1"/>
</dbReference>
<dbReference type="SUPFAM" id="SSF103473">
    <property type="entry name" value="MFS general substrate transporter"/>
    <property type="match status" value="1"/>
</dbReference>
<evidence type="ECO:0000256" key="4">
    <source>
        <dbReference type="SAM" id="Phobius"/>
    </source>
</evidence>